<dbReference type="Proteomes" id="UP001597201">
    <property type="component" value="Unassembled WGS sequence"/>
</dbReference>
<feature type="transmembrane region" description="Helical" evidence="1">
    <location>
        <begin position="318"/>
        <end position="339"/>
    </location>
</feature>
<feature type="transmembrane region" description="Helical" evidence="1">
    <location>
        <begin position="106"/>
        <end position="126"/>
    </location>
</feature>
<evidence type="ECO:0000259" key="2">
    <source>
        <dbReference type="Pfam" id="PF04235"/>
    </source>
</evidence>
<comment type="caution">
    <text evidence="3">The sequence shown here is derived from an EMBL/GenBank/DDBJ whole genome shotgun (WGS) entry which is preliminary data.</text>
</comment>
<feature type="transmembrane region" description="Helical" evidence="1">
    <location>
        <begin position="279"/>
        <end position="298"/>
    </location>
</feature>
<feature type="transmembrane region" description="Helical" evidence="1">
    <location>
        <begin position="77"/>
        <end position="94"/>
    </location>
</feature>
<dbReference type="PANTHER" id="PTHR30590:SF2">
    <property type="entry name" value="INNER MEMBRANE PROTEIN"/>
    <property type="match status" value="1"/>
</dbReference>
<dbReference type="InterPro" id="IPR052529">
    <property type="entry name" value="Bact_Transport_Assoc"/>
</dbReference>
<dbReference type="RefSeq" id="WP_377176435.1">
    <property type="nucleotide sequence ID" value="NZ_JBHTMY010000002.1"/>
</dbReference>
<dbReference type="EMBL" id="JBHTMY010000002">
    <property type="protein sequence ID" value="MFD1314638.1"/>
    <property type="molecule type" value="Genomic_DNA"/>
</dbReference>
<evidence type="ECO:0000313" key="4">
    <source>
        <dbReference type="Proteomes" id="UP001597201"/>
    </source>
</evidence>
<sequence length="435" mass="50240">MVQPNQTTFQPIKSSARINSLDVIRGIALLGILLMNINGMGLPFSYSDPTITGGGATGLNLKVWIVNNMLFEGTMRGLFTFLFGAGAILLTSRLEKSGAGITTADIYYRRILWLLLFGIINVYILLWHGDILYPYAIFGLMLFPFRNAKVKTLFLAGGLLILIGVLWDVQDYRNDLQIQKVGLEIQPIKDQGLELTKEQEEDLKAYEKLITKKTPEEVEEEIQKMHQGYWAVLMEKVKGNQFMQTWLPYRLWPWDILSFMLIGMAFFKLRIFHGERKNSFYFLLMLVGYIIGLSINYIETKTILNHDFDKLAMAKADQTYQIGRLFTTLGHVGLFMLFIKSGILGFLQKSLAAVGKLALTNYLMHSIITSIIFYGDGFALYGELQRYELYYIVFGIWIFQLIYSPIWLKYFYYGPAEWIWRSLTYQKMQPFLIKK</sequence>
<feature type="transmembrane region" description="Helical" evidence="1">
    <location>
        <begin position="251"/>
        <end position="267"/>
    </location>
</feature>
<name>A0ABW3Y285_9FLAO</name>
<feature type="transmembrane region" description="Helical" evidence="1">
    <location>
        <begin position="153"/>
        <end position="170"/>
    </location>
</feature>
<keyword evidence="1" id="KW-1133">Transmembrane helix</keyword>
<reference evidence="4" key="1">
    <citation type="journal article" date="2019" name="Int. J. Syst. Evol. Microbiol.">
        <title>The Global Catalogue of Microorganisms (GCM) 10K type strain sequencing project: providing services to taxonomists for standard genome sequencing and annotation.</title>
        <authorList>
            <consortium name="The Broad Institute Genomics Platform"/>
            <consortium name="The Broad Institute Genome Sequencing Center for Infectious Disease"/>
            <person name="Wu L."/>
            <person name="Ma J."/>
        </authorList>
    </citation>
    <scope>NUCLEOTIDE SEQUENCE [LARGE SCALE GENOMIC DNA]</scope>
    <source>
        <strain evidence="4">CCUG 61485</strain>
    </source>
</reference>
<proteinExistence type="predicted"/>
<keyword evidence="4" id="KW-1185">Reference proteome</keyword>
<gene>
    <name evidence="3" type="ORF">ACFQ39_03340</name>
</gene>
<accession>A0ABW3Y285</accession>
<feature type="transmembrane region" description="Helical" evidence="1">
    <location>
        <begin position="23"/>
        <end position="44"/>
    </location>
</feature>
<feature type="domain" description="DUF418" evidence="2">
    <location>
        <begin position="267"/>
        <end position="426"/>
    </location>
</feature>
<protein>
    <submittedName>
        <fullName evidence="3">DUF418 domain-containing protein</fullName>
    </submittedName>
</protein>
<evidence type="ECO:0000256" key="1">
    <source>
        <dbReference type="SAM" id="Phobius"/>
    </source>
</evidence>
<feature type="transmembrane region" description="Helical" evidence="1">
    <location>
        <begin position="389"/>
        <end position="412"/>
    </location>
</feature>
<evidence type="ECO:0000313" key="3">
    <source>
        <dbReference type="EMBL" id="MFD1314638.1"/>
    </source>
</evidence>
<dbReference type="InterPro" id="IPR007349">
    <property type="entry name" value="DUF418"/>
</dbReference>
<keyword evidence="1" id="KW-0812">Transmembrane</keyword>
<feature type="transmembrane region" description="Helical" evidence="1">
    <location>
        <begin position="351"/>
        <end position="374"/>
    </location>
</feature>
<keyword evidence="1" id="KW-0472">Membrane</keyword>
<dbReference type="PANTHER" id="PTHR30590">
    <property type="entry name" value="INNER MEMBRANE PROTEIN"/>
    <property type="match status" value="1"/>
</dbReference>
<organism evidence="3 4">
    <name type="scientific">Namhaeicola litoreus</name>
    <dbReference type="NCBI Taxonomy" id="1052145"/>
    <lineage>
        <taxon>Bacteria</taxon>
        <taxon>Pseudomonadati</taxon>
        <taxon>Bacteroidota</taxon>
        <taxon>Flavobacteriia</taxon>
        <taxon>Flavobacteriales</taxon>
        <taxon>Flavobacteriaceae</taxon>
        <taxon>Namhaeicola</taxon>
    </lineage>
</organism>
<dbReference type="Pfam" id="PF04235">
    <property type="entry name" value="DUF418"/>
    <property type="match status" value="1"/>
</dbReference>